<dbReference type="SUPFAM" id="SSF53756">
    <property type="entry name" value="UDP-Glycosyltransferase/glycogen phosphorylase"/>
    <property type="match status" value="1"/>
</dbReference>
<dbReference type="PANTHER" id="PTHR44998">
    <property type="match status" value="1"/>
</dbReference>
<evidence type="ECO:0000256" key="5">
    <source>
        <dbReference type="ARBA" id="ARBA00022679"/>
    </source>
</evidence>
<dbReference type="InterPro" id="IPR011990">
    <property type="entry name" value="TPR-like_helical_dom_sf"/>
</dbReference>
<reference evidence="10" key="2">
    <citation type="journal article" date="2023" name="Microbiol Resour">
        <title>Decontamination and Annotation of the Draft Genome Sequence of the Oomycete Lagenidium giganteum ARSEF 373.</title>
        <authorList>
            <person name="Morgan W.R."/>
            <person name="Tartar A."/>
        </authorList>
    </citation>
    <scope>NUCLEOTIDE SEQUENCE</scope>
    <source>
        <strain evidence="10">ARSEF 373</strain>
    </source>
</reference>
<keyword evidence="4" id="KW-0328">Glycosyltransferase</keyword>
<dbReference type="Proteomes" id="UP001146120">
    <property type="component" value="Unassembled WGS sequence"/>
</dbReference>
<gene>
    <name evidence="10" type="ORF">N0F65_008739</name>
</gene>
<dbReference type="GO" id="GO:0006493">
    <property type="term" value="P:protein O-linked glycosylation"/>
    <property type="evidence" value="ECO:0007669"/>
    <property type="project" value="TreeGrafter"/>
</dbReference>
<accession>A0AAV2YZ08</accession>
<feature type="repeat" description="TPR" evidence="8">
    <location>
        <begin position="734"/>
        <end position="767"/>
    </location>
</feature>
<evidence type="ECO:0000313" key="10">
    <source>
        <dbReference type="EMBL" id="DAZ99932.1"/>
    </source>
</evidence>
<dbReference type="SUPFAM" id="SSF48452">
    <property type="entry name" value="TPR-like"/>
    <property type="match status" value="2"/>
</dbReference>
<evidence type="ECO:0000256" key="2">
    <source>
        <dbReference type="ARBA" id="ARBA00005386"/>
    </source>
</evidence>
<comment type="caution">
    <text evidence="10">The sequence shown here is derived from an EMBL/GenBank/DDBJ whole genome shotgun (WGS) entry which is preliminary data.</text>
</comment>
<dbReference type="InterPro" id="IPR029489">
    <property type="entry name" value="OGT/SEC/SPY_C"/>
</dbReference>
<dbReference type="Gene3D" id="3.40.50.2000">
    <property type="entry name" value="Glycogen Phosphorylase B"/>
    <property type="match status" value="3"/>
</dbReference>
<keyword evidence="7 8" id="KW-0802">TPR repeat</keyword>
<dbReference type="Gene3D" id="1.25.40.10">
    <property type="entry name" value="Tetratricopeptide repeat domain"/>
    <property type="match status" value="3"/>
</dbReference>
<evidence type="ECO:0000256" key="7">
    <source>
        <dbReference type="ARBA" id="ARBA00022803"/>
    </source>
</evidence>
<evidence type="ECO:0000313" key="11">
    <source>
        <dbReference type="Proteomes" id="UP001146120"/>
    </source>
</evidence>
<dbReference type="PANTHER" id="PTHR44998:SF1">
    <property type="entry name" value="UDP-N-ACETYLGLUCOSAMINE--PEPTIDE N-ACETYLGLUCOSAMINYLTRANSFERASE 110 KDA SUBUNIT"/>
    <property type="match status" value="1"/>
</dbReference>
<dbReference type="Pfam" id="PF13432">
    <property type="entry name" value="TPR_16"/>
    <property type="match status" value="4"/>
</dbReference>
<evidence type="ECO:0000259" key="9">
    <source>
        <dbReference type="Pfam" id="PF13844"/>
    </source>
</evidence>
<keyword evidence="5" id="KW-0808">Transferase</keyword>
<keyword evidence="11" id="KW-1185">Reference proteome</keyword>
<dbReference type="PROSITE" id="PS50005">
    <property type="entry name" value="TPR"/>
    <property type="match status" value="2"/>
</dbReference>
<proteinExistence type="inferred from homology"/>
<feature type="repeat" description="TPR" evidence="8">
    <location>
        <begin position="802"/>
        <end position="835"/>
    </location>
</feature>
<dbReference type="EC" id="2.4.1.255" evidence="3"/>
<evidence type="ECO:0000256" key="3">
    <source>
        <dbReference type="ARBA" id="ARBA00011970"/>
    </source>
</evidence>
<dbReference type="InterPro" id="IPR019734">
    <property type="entry name" value="TPR_rpt"/>
</dbReference>
<dbReference type="EMBL" id="DAKRPA010000073">
    <property type="protein sequence ID" value="DAZ99932.1"/>
    <property type="molecule type" value="Genomic_DNA"/>
</dbReference>
<protein>
    <recommendedName>
        <fullName evidence="3">protein O-GlcNAc transferase</fullName>
        <ecNumber evidence="3">2.4.1.255</ecNumber>
    </recommendedName>
</protein>
<evidence type="ECO:0000256" key="6">
    <source>
        <dbReference type="ARBA" id="ARBA00022737"/>
    </source>
</evidence>
<dbReference type="SMART" id="SM00028">
    <property type="entry name" value="TPR"/>
    <property type="match status" value="7"/>
</dbReference>
<dbReference type="GO" id="GO:0097363">
    <property type="term" value="F:protein O-acetylglucosaminyltransferase activity"/>
    <property type="evidence" value="ECO:0007669"/>
    <property type="project" value="UniProtKB-EC"/>
</dbReference>
<comment type="pathway">
    <text evidence="1">Protein modification; protein glycosylation.</text>
</comment>
<comment type="similarity">
    <text evidence="2">Belongs to the glycosyltransferase 41 family. O-GlcNAc transferase subfamily.</text>
</comment>
<reference evidence="10" key="1">
    <citation type="submission" date="2022-11" db="EMBL/GenBank/DDBJ databases">
        <authorList>
            <person name="Morgan W.R."/>
            <person name="Tartar A."/>
        </authorList>
    </citation>
    <scope>NUCLEOTIDE SEQUENCE</scope>
    <source>
        <strain evidence="10">ARSEF 373</strain>
    </source>
</reference>
<name>A0AAV2YZ08_9STRA</name>
<dbReference type="Pfam" id="PF13844">
    <property type="entry name" value="Glyco_transf_41"/>
    <property type="match status" value="2"/>
</dbReference>
<evidence type="ECO:0000256" key="4">
    <source>
        <dbReference type="ARBA" id="ARBA00022676"/>
    </source>
</evidence>
<keyword evidence="6" id="KW-0677">Repeat</keyword>
<feature type="domain" description="O-GlcNAc transferase C-terminal" evidence="9">
    <location>
        <begin position="491"/>
        <end position="689"/>
    </location>
</feature>
<sequence>MVVHANTVLTVAPELAAQARKAVELYATAQQLSAQGRRDDAISHYQQAIHVYPGLAGAYNNMAMLVFERGDAVVARQLLEQGARVANATGDAVNFAAMHNNIGFIIREENQQSISLALDAIAHFDVSLEAVPDDVGALYNKASALHCMRRDVEAEALLRRVIAVDPRHVSAHTDLGAIHFARGDHEQAIYHQDQVINNPMATTTAIMGAFNNKGHFYKENGFLVEALKVHEQALVVAPEDAMALGNIVTAQRTLCIWNASEELHDRLVDLIDNELRHRPRGVSFLPYDATLLWLSDAFRKRIAMAHSLAVEQAQTLELPVHQRQPGAPLKIGYLSFDFREHPMGHLTLGLLEHHRATRVEHLCYSYGPNDGSEWRQRAERSCTMFTDLVGASDIDAAIKIAIDDLDILVDLMAHTKGARLGISALRPTRQIVNYLGFPGTMGSTFTDYAIVDRYVVPPEAATTMTERLVYLPHTYQVNLYDLDIPACAGVGGSEPMACQQHGRTANGLPADGIVFCNFNTIDKMEPVSFTAWMNILRRVPNSVLWLLEPAKRYAEQIKNVLLHEAEARGIHPSRVIFAPHQPKKTHLARLSVADIFLDSFVYNAHSTASDALWAFLPIVTLWGNTFPSRVAASLIKNSMRYPDIVVDDLKSYENAAVILAENPSLLHQIRQELAAQSLKSPLFDTDRTVAEIESSYELMAELSIRGEGNPRFHMIVHPQRSSVFTDPRNLESRFDAALREGMALQHRGNISQALTVYERMLNVNPSHGDVRHLFGAALFQLGHPMKARMQLRHVVNQYSGIDTFRLNLGVVHFALNEIDLAIEQFLAALRINSMNTEAFRRLLDAYERLDMFAPQVDAFDEFGSAILASSNISDAEREQLYLRYSFVLSKVSRIGDAIQLLETALQRFPQCFRLGFNLAALLAADGQYDSAELRMTDTAVTEIKHEFAERGRFIMKHLRPTGSKVVALYCHEYGQTWWNQWGPLSLAHGLGGSEEAVVFLSRELVRLGYHVEVFGNPPSESVGIDDHGVHWYPHYAFDHQDQDIDVFVAWRYHISLSLAGRASQKVFWMHDMPPQELLHSQMMLSENVRIVCVSAFQASRLPLALQRKVTVITNALDPTYWRDAENDRNVFVYGSAPNRGLYHVLTAWPTIKQHLPQAKLQIYYGFTDAFVTWGMKHIANFREWRADIERMMTDFHDVEYVGLVDHATLSMAYAKAGFYLFPTSFSETSCVSLMKAMANGAVPITSRFPNSALSETCDGYDLGPRALGSEKIESDPQWLTLWVDSIIAAWHDTPSTEQLRVQMKTFARSKYRWSRVAAQWHHFLIPQASTSTPLITA</sequence>
<evidence type="ECO:0000256" key="8">
    <source>
        <dbReference type="PROSITE-ProRule" id="PRU00339"/>
    </source>
</evidence>
<organism evidence="10 11">
    <name type="scientific">Lagenidium giganteum</name>
    <dbReference type="NCBI Taxonomy" id="4803"/>
    <lineage>
        <taxon>Eukaryota</taxon>
        <taxon>Sar</taxon>
        <taxon>Stramenopiles</taxon>
        <taxon>Oomycota</taxon>
        <taxon>Peronosporomycetes</taxon>
        <taxon>Pythiales</taxon>
        <taxon>Pythiaceae</taxon>
    </lineage>
</organism>
<evidence type="ECO:0000256" key="1">
    <source>
        <dbReference type="ARBA" id="ARBA00004922"/>
    </source>
</evidence>
<dbReference type="Gene3D" id="3.40.50.11380">
    <property type="match status" value="1"/>
</dbReference>
<feature type="domain" description="O-GlcNAc transferase C-terminal" evidence="9">
    <location>
        <begin position="254"/>
        <end position="477"/>
    </location>
</feature>